<dbReference type="GO" id="GO:0005829">
    <property type="term" value="C:cytosol"/>
    <property type="evidence" value="ECO:0007669"/>
    <property type="project" value="TreeGrafter"/>
</dbReference>
<feature type="compositionally biased region" description="Low complexity" evidence="12">
    <location>
        <begin position="107"/>
        <end position="121"/>
    </location>
</feature>
<dbReference type="PANTHER" id="PTHR13312:SF0">
    <property type="entry name" value="UBIQUITIN THIOESTERASE OTU1"/>
    <property type="match status" value="1"/>
</dbReference>
<feature type="region of interest" description="Disordered" evidence="12">
    <location>
        <begin position="79"/>
        <end position="156"/>
    </location>
</feature>
<dbReference type="FunFam" id="3.90.70.80:FF:000016">
    <property type="entry name" value="Putative ubiquitin thioesterase otu1"/>
    <property type="match status" value="1"/>
</dbReference>
<accession>A0AA39R9B3</accession>
<dbReference type="Gene3D" id="3.10.20.90">
    <property type="entry name" value="Phosphatidylinositol 3-kinase Catalytic Subunit, Chain A, domain 1"/>
    <property type="match status" value="1"/>
</dbReference>
<dbReference type="InterPro" id="IPR038765">
    <property type="entry name" value="Papain-like_cys_pep_sf"/>
</dbReference>
<evidence type="ECO:0000256" key="1">
    <source>
        <dbReference type="ARBA" id="ARBA00000707"/>
    </source>
</evidence>
<dbReference type="Gene3D" id="3.90.70.80">
    <property type="match status" value="1"/>
</dbReference>
<keyword evidence="15" id="KW-1185">Reference proteome</keyword>
<proteinExistence type="predicted"/>
<evidence type="ECO:0000313" key="15">
    <source>
        <dbReference type="Proteomes" id="UP001166286"/>
    </source>
</evidence>
<keyword evidence="7 11" id="KW-0833">Ubl conjugation pathway</keyword>
<dbReference type="EMBL" id="JAFEKC020000001">
    <property type="protein sequence ID" value="KAK0517277.1"/>
    <property type="molecule type" value="Genomic_DNA"/>
</dbReference>
<keyword evidence="8 11" id="KW-0378">Hydrolase</keyword>
<dbReference type="GO" id="GO:0004843">
    <property type="term" value="F:cysteine-type deubiquitinase activity"/>
    <property type="evidence" value="ECO:0007669"/>
    <property type="project" value="UniProtKB-UniRule"/>
</dbReference>
<evidence type="ECO:0000256" key="12">
    <source>
        <dbReference type="SAM" id="MobiDB-lite"/>
    </source>
</evidence>
<dbReference type="PANTHER" id="PTHR13312">
    <property type="entry name" value="HIV-INDUCED PROTEIN-7-LIKE PROTEASE"/>
    <property type="match status" value="1"/>
</dbReference>
<dbReference type="InterPro" id="IPR057766">
    <property type="entry name" value="Znf-C2H2_OTU1-like_C"/>
</dbReference>
<keyword evidence="4" id="KW-0645">Protease</keyword>
<keyword evidence="5" id="KW-0479">Metal-binding</keyword>
<evidence type="ECO:0000256" key="8">
    <source>
        <dbReference type="ARBA" id="ARBA00022801"/>
    </source>
</evidence>
<organism evidence="14 15">
    <name type="scientific">Cladonia borealis</name>
    <dbReference type="NCBI Taxonomy" id="184061"/>
    <lineage>
        <taxon>Eukaryota</taxon>
        <taxon>Fungi</taxon>
        <taxon>Dikarya</taxon>
        <taxon>Ascomycota</taxon>
        <taxon>Pezizomycotina</taxon>
        <taxon>Lecanoromycetes</taxon>
        <taxon>OSLEUM clade</taxon>
        <taxon>Lecanoromycetidae</taxon>
        <taxon>Lecanorales</taxon>
        <taxon>Lecanorineae</taxon>
        <taxon>Cladoniaceae</taxon>
        <taxon>Cladonia</taxon>
    </lineage>
</organism>
<name>A0AA39R9B3_9LECA</name>
<dbReference type="SUPFAM" id="SSF54001">
    <property type="entry name" value="Cysteine proteinases"/>
    <property type="match status" value="1"/>
</dbReference>
<dbReference type="PROSITE" id="PS50802">
    <property type="entry name" value="OTU"/>
    <property type="match status" value="1"/>
</dbReference>
<comment type="caution">
    <text evidence="14">The sequence shown here is derived from an EMBL/GenBank/DDBJ whole genome shotgun (WGS) entry which is preliminary data.</text>
</comment>
<comment type="function">
    <text evidence="11">Hydrolase that can remove conjugated ubiquitin from proteins and may therefore play an important regulatory role at the level of protein turnover by preventing degradation.</text>
</comment>
<evidence type="ECO:0000256" key="3">
    <source>
        <dbReference type="ARBA" id="ARBA00022490"/>
    </source>
</evidence>
<evidence type="ECO:0000313" key="14">
    <source>
        <dbReference type="EMBL" id="KAK0517277.1"/>
    </source>
</evidence>
<evidence type="ECO:0000256" key="5">
    <source>
        <dbReference type="ARBA" id="ARBA00022723"/>
    </source>
</evidence>
<dbReference type="CDD" id="cd22745">
    <property type="entry name" value="OTU_OTU1"/>
    <property type="match status" value="1"/>
</dbReference>
<reference evidence="14" key="1">
    <citation type="submission" date="2023-03" db="EMBL/GenBank/DDBJ databases">
        <title>Complete genome of Cladonia borealis.</title>
        <authorList>
            <person name="Park H."/>
        </authorList>
    </citation>
    <scope>NUCLEOTIDE SEQUENCE</scope>
    <source>
        <strain evidence="14">ANT050790</strain>
    </source>
</reference>
<evidence type="ECO:0000256" key="11">
    <source>
        <dbReference type="RuleBase" id="RU367104"/>
    </source>
</evidence>
<dbReference type="Proteomes" id="UP001166286">
    <property type="component" value="Unassembled WGS sequence"/>
</dbReference>
<keyword evidence="6" id="KW-0863">Zinc-finger</keyword>
<dbReference type="Pfam" id="PF21403">
    <property type="entry name" value="OTU1_UBXL"/>
    <property type="match status" value="1"/>
</dbReference>
<evidence type="ECO:0000256" key="9">
    <source>
        <dbReference type="ARBA" id="ARBA00022807"/>
    </source>
</evidence>
<dbReference type="GO" id="GO:0005634">
    <property type="term" value="C:nucleus"/>
    <property type="evidence" value="ECO:0007669"/>
    <property type="project" value="TreeGrafter"/>
</dbReference>
<gene>
    <name evidence="14" type="ORF">JMJ35_000432</name>
</gene>
<keyword evidence="3 11" id="KW-0963">Cytoplasm</keyword>
<feature type="domain" description="OTU" evidence="13">
    <location>
        <begin position="163"/>
        <end position="283"/>
    </location>
</feature>
<keyword evidence="9 11" id="KW-0788">Thiol protease</keyword>
<dbReference type="EC" id="3.4.19.12" evidence="11"/>
<evidence type="ECO:0000256" key="6">
    <source>
        <dbReference type="ARBA" id="ARBA00022771"/>
    </source>
</evidence>
<dbReference type="Pfam" id="PF02338">
    <property type="entry name" value="OTU"/>
    <property type="match status" value="1"/>
</dbReference>
<dbReference type="CDD" id="cd17059">
    <property type="entry name" value="Ubl_OTU1"/>
    <property type="match status" value="1"/>
</dbReference>
<evidence type="ECO:0000256" key="2">
    <source>
        <dbReference type="ARBA" id="ARBA00004496"/>
    </source>
</evidence>
<dbReference type="GO" id="GO:0030968">
    <property type="term" value="P:endoplasmic reticulum unfolded protein response"/>
    <property type="evidence" value="ECO:0007669"/>
    <property type="project" value="TreeGrafter"/>
</dbReference>
<dbReference type="Pfam" id="PF24560">
    <property type="entry name" value="zf-C2H2_OTU1_C"/>
    <property type="match status" value="1"/>
</dbReference>
<keyword evidence="10" id="KW-0862">Zinc</keyword>
<comment type="catalytic activity">
    <reaction evidence="1 11">
        <text>Thiol-dependent hydrolysis of ester, thioester, amide, peptide and isopeptide bonds formed by the C-terminal Gly of ubiquitin (a 76-residue protein attached to proteins as an intracellular targeting signal).</text>
        <dbReference type="EC" id="3.4.19.12"/>
    </reaction>
</comment>
<feature type="compositionally biased region" description="Polar residues" evidence="12">
    <location>
        <begin position="91"/>
        <end position="106"/>
    </location>
</feature>
<comment type="subcellular location">
    <subcellularLocation>
        <location evidence="2 11">Cytoplasm</location>
    </subcellularLocation>
</comment>
<dbReference type="GO" id="GO:0036503">
    <property type="term" value="P:ERAD pathway"/>
    <property type="evidence" value="ECO:0007669"/>
    <property type="project" value="TreeGrafter"/>
</dbReference>
<dbReference type="GO" id="GO:0008270">
    <property type="term" value="F:zinc ion binding"/>
    <property type="evidence" value="ECO:0007669"/>
    <property type="project" value="UniProtKB-KW"/>
</dbReference>
<dbReference type="InterPro" id="IPR048857">
    <property type="entry name" value="OTU1_Ubl"/>
</dbReference>
<dbReference type="AlphaFoldDB" id="A0AA39R9B3"/>
<dbReference type="GO" id="GO:0016579">
    <property type="term" value="P:protein deubiquitination"/>
    <property type="evidence" value="ECO:0007669"/>
    <property type="project" value="TreeGrafter"/>
</dbReference>
<dbReference type="InterPro" id="IPR003323">
    <property type="entry name" value="OTU_dom"/>
</dbReference>
<evidence type="ECO:0000256" key="10">
    <source>
        <dbReference type="ARBA" id="ARBA00022833"/>
    </source>
</evidence>
<evidence type="ECO:0000259" key="13">
    <source>
        <dbReference type="PROSITE" id="PS50802"/>
    </source>
</evidence>
<sequence>MRVRIRGPGGQATISLAETATVGDLYSQIAEQTSIASFDVKYGYPPKPLLLDAYEQSKKLAEIGLKLDGEQLIISEKTEPINKHAAPATEGSKSQGAHSQPSLPNGSSTSSATPAASSFAFGNVGAKPSPLSQRSDKPVPLTSKPSPSHETPEIPMPTHASTMVLRVMPDDNSCLFRAFNFAFLDGMDNMHELRSVIAQAIQANRDKYTAVVLDKEPDKYCRWIQTQDAWGGGIELGILSEHFNIEICAIDVQTLNIVRFNEGMPQRCILVYSGIHYDTIALSSSDPPYTNAYNDPQFDTKIFDPADNVILEKAVELCSILQDRKYFTDTAAGTFKCTICGMACMGEKEVNEHGMETGHVQFEQAA</sequence>
<dbReference type="FunFam" id="3.10.20.90:FF:000096">
    <property type="entry name" value="Ubiquitin thioesterase OTU1"/>
    <property type="match status" value="1"/>
</dbReference>
<protein>
    <recommendedName>
        <fullName evidence="11">Ubiquitin thioesterase OTU</fullName>
        <ecNumber evidence="11">3.4.19.12</ecNumber>
    </recommendedName>
</protein>
<evidence type="ECO:0000256" key="7">
    <source>
        <dbReference type="ARBA" id="ARBA00022786"/>
    </source>
</evidence>
<evidence type="ECO:0000256" key="4">
    <source>
        <dbReference type="ARBA" id="ARBA00022670"/>
    </source>
</evidence>